<dbReference type="Gene3D" id="1.10.10.10">
    <property type="entry name" value="Winged helix-like DNA-binding domain superfamily/Winged helix DNA-binding domain"/>
    <property type="match status" value="1"/>
</dbReference>
<keyword evidence="6" id="KW-1185">Reference proteome</keyword>
<dbReference type="PANTHER" id="PTHR44688">
    <property type="entry name" value="DNA-BINDING TRANSCRIPTIONAL ACTIVATOR DEVR_DOSR"/>
    <property type="match status" value="1"/>
</dbReference>
<keyword evidence="2" id="KW-0238">DNA-binding</keyword>
<dbReference type="SMART" id="SM00421">
    <property type="entry name" value="HTH_LUXR"/>
    <property type="match status" value="1"/>
</dbReference>
<protein>
    <submittedName>
        <fullName evidence="5">Transcriptional regulator</fullName>
    </submittedName>
</protein>
<dbReference type="Pfam" id="PF00196">
    <property type="entry name" value="GerE"/>
    <property type="match status" value="1"/>
</dbReference>
<evidence type="ECO:0000256" key="1">
    <source>
        <dbReference type="ARBA" id="ARBA00023015"/>
    </source>
</evidence>
<dbReference type="Gene3D" id="3.40.50.300">
    <property type="entry name" value="P-loop containing nucleotide triphosphate hydrolases"/>
    <property type="match status" value="1"/>
</dbReference>
<dbReference type="InterPro" id="IPR036388">
    <property type="entry name" value="WH-like_DNA-bd_sf"/>
</dbReference>
<organism evidence="5 6">
    <name type="scientific">Dactylosporangium siamense</name>
    <dbReference type="NCBI Taxonomy" id="685454"/>
    <lineage>
        <taxon>Bacteria</taxon>
        <taxon>Bacillati</taxon>
        <taxon>Actinomycetota</taxon>
        <taxon>Actinomycetes</taxon>
        <taxon>Micromonosporales</taxon>
        <taxon>Micromonosporaceae</taxon>
        <taxon>Dactylosporangium</taxon>
    </lineage>
</organism>
<evidence type="ECO:0000313" key="5">
    <source>
        <dbReference type="EMBL" id="GIG48391.1"/>
    </source>
</evidence>
<dbReference type="InterPro" id="IPR059106">
    <property type="entry name" value="WHD_MalT"/>
</dbReference>
<dbReference type="EMBL" id="BONQ01000103">
    <property type="protein sequence ID" value="GIG48391.1"/>
    <property type="molecule type" value="Genomic_DNA"/>
</dbReference>
<reference evidence="5" key="1">
    <citation type="submission" date="2021-01" db="EMBL/GenBank/DDBJ databases">
        <title>Whole genome shotgun sequence of Dactylosporangium siamense NBRC 106093.</title>
        <authorList>
            <person name="Komaki H."/>
            <person name="Tamura T."/>
        </authorList>
    </citation>
    <scope>NUCLEOTIDE SEQUENCE</scope>
    <source>
        <strain evidence="5">NBRC 106093</strain>
    </source>
</reference>
<dbReference type="RefSeq" id="WP_203850097.1">
    <property type="nucleotide sequence ID" value="NZ_BAAAVW010000003.1"/>
</dbReference>
<dbReference type="InterPro" id="IPR016032">
    <property type="entry name" value="Sig_transdc_resp-reg_C-effctor"/>
</dbReference>
<gene>
    <name evidence="5" type="ORF">Dsi01nite_064320</name>
</gene>
<dbReference type="InterPro" id="IPR000792">
    <property type="entry name" value="Tscrpt_reg_LuxR_C"/>
</dbReference>
<dbReference type="AlphaFoldDB" id="A0A919PPK8"/>
<dbReference type="GO" id="GO:0006355">
    <property type="term" value="P:regulation of DNA-templated transcription"/>
    <property type="evidence" value="ECO:0007669"/>
    <property type="project" value="InterPro"/>
</dbReference>
<dbReference type="Gene3D" id="1.25.40.10">
    <property type="entry name" value="Tetratricopeptide repeat domain"/>
    <property type="match status" value="1"/>
</dbReference>
<evidence type="ECO:0000259" key="4">
    <source>
        <dbReference type="PROSITE" id="PS50043"/>
    </source>
</evidence>
<proteinExistence type="predicted"/>
<keyword evidence="1" id="KW-0805">Transcription regulation</keyword>
<dbReference type="SUPFAM" id="SSF48452">
    <property type="entry name" value="TPR-like"/>
    <property type="match status" value="1"/>
</dbReference>
<dbReference type="Pfam" id="PF25873">
    <property type="entry name" value="WHD_MalT"/>
    <property type="match status" value="1"/>
</dbReference>
<accession>A0A919PPK8</accession>
<evidence type="ECO:0000256" key="3">
    <source>
        <dbReference type="ARBA" id="ARBA00023163"/>
    </source>
</evidence>
<feature type="domain" description="HTH luxR-type" evidence="4">
    <location>
        <begin position="809"/>
        <end position="874"/>
    </location>
</feature>
<dbReference type="Proteomes" id="UP000660611">
    <property type="component" value="Unassembled WGS sequence"/>
</dbReference>
<comment type="caution">
    <text evidence="5">The sequence shown here is derived from an EMBL/GenBank/DDBJ whole genome shotgun (WGS) entry which is preliminary data.</text>
</comment>
<dbReference type="SUPFAM" id="SSF52540">
    <property type="entry name" value="P-loop containing nucleoside triphosphate hydrolases"/>
    <property type="match status" value="1"/>
</dbReference>
<dbReference type="PROSITE" id="PS50043">
    <property type="entry name" value="HTH_LUXR_2"/>
    <property type="match status" value="1"/>
</dbReference>
<dbReference type="SUPFAM" id="SSF46894">
    <property type="entry name" value="C-terminal effector domain of the bipartite response regulators"/>
    <property type="match status" value="1"/>
</dbReference>
<dbReference type="PANTHER" id="PTHR44688:SF16">
    <property type="entry name" value="DNA-BINDING TRANSCRIPTIONAL ACTIVATOR DEVR_DOSR"/>
    <property type="match status" value="1"/>
</dbReference>
<dbReference type="InterPro" id="IPR011990">
    <property type="entry name" value="TPR-like_helical_dom_sf"/>
</dbReference>
<sequence>MLDPIETSGGVTGDAPARADASALLPAKLARPEPVERWLRRERLIDALWSLTDRPVTVVTGPAGSGKSQLIAAWADDSPGWDTIAWLTLDQDDRRQPARMWRHLLAALRRAGALLPAALLDWTDGPDHRAVIEVAAVLARHHDPIVLVLDDVGWLDAEQLHEVEFLLRHAQGRLRLVLIGRHRPQFPLHRYRLTDQLSEVPAADLALHPAEVRAMFALYGIDLTDAALDEVTRQTRGWLAGVRLCAMAMRDEDGVTVPALAGHDYIVDYFAGEILDRLTPPQRRLLAGVGRLDAFTAELAALVGGPHGTGATWDVLADLEEAGAFLEDVPGMRGTRRFHPLFRAVLRDRLPLPAEEERSARLVAARWCARHGELPGAVGHAAAVGAWDAAARFVVDDLAVAEVIMDGPTGRLTGLLAGMPATPGTPEGVMVAAALALSHDDITRAERLLAGDAWLPGPDAALPSRLAACIVRQSVAYETGDAELLQAVTQTAMQLLPQVDHGRVAARPELSVFVLSGVATAHLRAGRLAQAADGYAAAVRAAVSERCGGLLAYCTQHLAFTEALLGRLRAAYDAAQRASDVVARTQELNRGPRHVADAALAWVAVERYDTAAAWHYLRTAEAGLEAGSGPRESVYAASLAIVRSRLLRARGELPAALSVLRGTPVAAPARRWVRHELDLAELRVLVAMGRHEEAFRGLALLGLDRPEVDVVRGAAFLAAGDPQHAVECAHRVLRQFGLPVGVLVDAWLLVAAATARQGDQERAAEALQTAVEFTVDDGGTRAVYESDAVLRRLLRLPGVAPADPGRPLVAGPVPVLSARQAEVLRHLAALTPAEEVAAMMHVSVGTVRTHIRDVLRKLQVTSRSEAVRRARELGLV</sequence>
<evidence type="ECO:0000313" key="6">
    <source>
        <dbReference type="Proteomes" id="UP000660611"/>
    </source>
</evidence>
<dbReference type="Pfam" id="PF13191">
    <property type="entry name" value="AAA_16"/>
    <property type="match status" value="1"/>
</dbReference>
<name>A0A919PPK8_9ACTN</name>
<evidence type="ECO:0000256" key="2">
    <source>
        <dbReference type="ARBA" id="ARBA00023125"/>
    </source>
</evidence>
<dbReference type="GO" id="GO:0003677">
    <property type="term" value="F:DNA binding"/>
    <property type="evidence" value="ECO:0007669"/>
    <property type="project" value="UniProtKB-KW"/>
</dbReference>
<keyword evidence="3" id="KW-0804">Transcription</keyword>
<dbReference type="InterPro" id="IPR041664">
    <property type="entry name" value="AAA_16"/>
</dbReference>
<dbReference type="InterPro" id="IPR027417">
    <property type="entry name" value="P-loop_NTPase"/>
</dbReference>
<dbReference type="CDD" id="cd06170">
    <property type="entry name" value="LuxR_C_like"/>
    <property type="match status" value="1"/>
</dbReference>